<protein>
    <submittedName>
        <fullName evidence="1">Uncharacterized protein</fullName>
    </submittedName>
</protein>
<accession>A0ABU0CR98</accession>
<gene>
    <name evidence="1" type="ORF">J2S00_001733</name>
</gene>
<evidence type="ECO:0000313" key="2">
    <source>
        <dbReference type="Proteomes" id="UP001232445"/>
    </source>
</evidence>
<comment type="caution">
    <text evidence="1">The sequence shown here is derived from an EMBL/GenBank/DDBJ whole genome shotgun (WGS) entry which is preliminary data.</text>
</comment>
<reference evidence="1 2" key="1">
    <citation type="submission" date="2023-07" db="EMBL/GenBank/DDBJ databases">
        <title>Genomic Encyclopedia of Type Strains, Phase IV (KMG-IV): sequencing the most valuable type-strain genomes for metagenomic binning, comparative biology and taxonomic classification.</title>
        <authorList>
            <person name="Goeker M."/>
        </authorList>
    </citation>
    <scope>NUCLEOTIDE SEQUENCE [LARGE SCALE GENOMIC DNA]</scope>
    <source>
        <strain evidence="1 2">DSM 17740</strain>
    </source>
</reference>
<proteinExistence type="predicted"/>
<organism evidence="1 2">
    <name type="scientific">Caldalkalibacillus uzonensis</name>
    <dbReference type="NCBI Taxonomy" id="353224"/>
    <lineage>
        <taxon>Bacteria</taxon>
        <taxon>Bacillati</taxon>
        <taxon>Bacillota</taxon>
        <taxon>Bacilli</taxon>
        <taxon>Bacillales</taxon>
        <taxon>Bacillaceae</taxon>
        <taxon>Caldalkalibacillus</taxon>
    </lineage>
</organism>
<name>A0ABU0CR98_9BACI</name>
<dbReference type="EMBL" id="JAUSUQ010000005">
    <property type="protein sequence ID" value="MDQ0338947.1"/>
    <property type="molecule type" value="Genomic_DNA"/>
</dbReference>
<keyword evidence="2" id="KW-1185">Reference proteome</keyword>
<sequence length="70" mass="8130">MYPYWSHVSHAHIYTPSWPAGDDLTHPLEWGMVYHPSINPVSPHPLFPHPVIPVHPVPFPAYPYTMFRSE</sequence>
<dbReference type="RefSeq" id="WP_307338129.1">
    <property type="nucleotide sequence ID" value="NZ_JAUSUQ010000005.1"/>
</dbReference>
<dbReference type="Proteomes" id="UP001232445">
    <property type="component" value="Unassembled WGS sequence"/>
</dbReference>
<evidence type="ECO:0000313" key="1">
    <source>
        <dbReference type="EMBL" id="MDQ0338947.1"/>
    </source>
</evidence>